<evidence type="ECO:0000256" key="2">
    <source>
        <dbReference type="ARBA" id="ARBA00022490"/>
    </source>
</evidence>
<dbReference type="GO" id="GO:0005634">
    <property type="term" value="C:nucleus"/>
    <property type="evidence" value="ECO:0007669"/>
    <property type="project" value="UniProtKB-SubCell"/>
</dbReference>
<comment type="function">
    <text evidence="7">Small GTPase required for proper nuclear import of RNA polymerase II (RNAPII). May act at an RNAP assembly step prior to nuclear import.</text>
</comment>
<dbReference type="PANTHER" id="PTHR21231:SF8">
    <property type="entry name" value="GPN-LOOP GTPASE 1"/>
    <property type="match status" value="1"/>
</dbReference>
<sequence>MSTSAAPTDEKRPPVILCIGMAGSGKTTFMQRLNAHLHAKKQPPYILNLDPAVGALPFQANIDIRDTVNYKEVMKQYNLGPNGGILTALNLFTTKFDQVLGFVEKRAPSLDYILVDTPGQIEIFTWSASGSIITDTLAASYPTMIAYIIDTPRTAAPATFMSNMLYACSILYKTKVPFILVFNKTDVTPHDFAVEWMTDFEAFQEALQKDKSYMSSLMNSMSLVLDEFYAHLKVVGVSAVTGAGMDDFLKAVDEAVVEYDTEYKPELERVLEERRKKQEAEKEEQMARLMKDMAMEEKGRDIGLGGRASRRGLDDEGNEDEDDEEEEERDYRDEDDSDDDDMEAYRIEEEERRERAEAESLKRYVAGQRRQ</sequence>
<gene>
    <name evidence="10" type="ORF">BG006_004516</name>
</gene>
<accession>A0A9P5VQW6</accession>
<dbReference type="Gene3D" id="3.40.50.300">
    <property type="entry name" value="P-loop containing nucleotide triphosphate hydrolases"/>
    <property type="match status" value="1"/>
</dbReference>
<organism evidence="10 11">
    <name type="scientific">Podila minutissima</name>
    <dbReference type="NCBI Taxonomy" id="64525"/>
    <lineage>
        <taxon>Eukaryota</taxon>
        <taxon>Fungi</taxon>
        <taxon>Fungi incertae sedis</taxon>
        <taxon>Mucoromycota</taxon>
        <taxon>Mortierellomycotina</taxon>
        <taxon>Mortierellomycetes</taxon>
        <taxon>Mortierellales</taxon>
        <taxon>Mortierellaceae</taxon>
        <taxon>Podila</taxon>
    </lineage>
</organism>
<evidence type="ECO:0000256" key="4">
    <source>
        <dbReference type="ARBA" id="ARBA00022741"/>
    </source>
</evidence>
<dbReference type="Pfam" id="PF03029">
    <property type="entry name" value="ATP_bind_1"/>
    <property type="match status" value="1"/>
</dbReference>
<dbReference type="CDD" id="cd17870">
    <property type="entry name" value="GPN1"/>
    <property type="match status" value="1"/>
</dbReference>
<evidence type="ECO:0000256" key="6">
    <source>
        <dbReference type="ARBA" id="ARBA00023134"/>
    </source>
</evidence>
<dbReference type="GO" id="GO:0005525">
    <property type="term" value="F:GTP binding"/>
    <property type="evidence" value="ECO:0007669"/>
    <property type="project" value="UniProtKB-KW"/>
</dbReference>
<evidence type="ECO:0000313" key="11">
    <source>
        <dbReference type="Proteomes" id="UP000696485"/>
    </source>
</evidence>
<evidence type="ECO:0000313" key="10">
    <source>
        <dbReference type="EMBL" id="KAF9337489.1"/>
    </source>
</evidence>
<dbReference type="AlphaFoldDB" id="A0A9P5VQW6"/>
<keyword evidence="11" id="KW-1185">Reference proteome</keyword>
<evidence type="ECO:0000256" key="5">
    <source>
        <dbReference type="ARBA" id="ARBA00022801"/>
    </source>
</evidence>
<dbReference type="InterPro" id="IPR004130">
    <property type="entry name" value="Gpn"/>
</dbReference>
<keyword evidence="8" id="KW-0175">Coiled coil</keyword>
<dbReference type="CDD" id="cd22249">
    <property type="entry name" value="UDM1_RNF168_RNF169-like"/>
    <property type="match status" value="1"/>
</dbReference>
<dbReference type="Proteomes" id="UP000696485">
    <property type="component" value="Unassembled WGS sequence"/>
</dbReference>
<evidence type="ECO:0000256" key="3">
    <source>
        <dbReference type="ARBA" id="ARBA00022553"/>
    </source>
</evidence>
<keyword evidence="3" id="KW-0597">Phosphoprotein</keyword>
<evidence type="ECO:0000256" key="9">
    <source>
        <dbReference type="SAM" id="MobiDB-lite"/>
    </source>
</evidence>
<reference evidence="10" key="1">
    <citation type="journal article" date="2020" name="Fungal Divers.">
        <title>Resolving the Mortierellaceae phylogeny through synthesis of multi-gene phylogenetics and phylogenomics.</title>
        <authorList>
            <person name="Vandepol N."/>
            <person name="Liber J."/>
            <person name="Desiro A."/>
            <person name="Na H."/>
            <person name="Kennedy M."/>
            <person name="Barry K."/>
            <person name="Grigoriev I.V."/>
            <person name="Miller A.N."/>
            <person name="O'Donnell K."/>
            <person name="Stajich J.E."/>
            <person name="Bonito G."/>
        </authorList>
    </citation>
    <scope>NUCLEOTIDE SEQUENCE</scope>
    <source>
        <strain evidence="10">NVP1</strain>
    </source>
</reference>
<proteinExistence type="inferred from homology"/>
<feature type="compositionally biased region" description="Acidic residues" evidence="9">
    <location>
        <begin position="315"/>
        <end position="342"/>
    </location>
</feature>
<dbReference type="PANTHER" id="PTHR21231">
    <property type="entry name" value="XPA-BINDING PROTEIN 1-RELATED"/>
    <property type="match status" value="1"/>
</dbReference>
<keyword evidence="2 7" id="KW-0963">Cytoplasm</keyword>
<protein>
    <recommendedName>
        <fullName evidence="7">GPN-loop GTPase</fullName>
        <ecNumber evidence="7">3.6.5.-</ecNumber>
    </recommendedName>
</protein>
<feature type="coiled-coil region" evidence="8">
    <location>
        <begin position="268"/>
        <end position="297"/>
    </location>
</feature>
<comment type="subcellular location">
    <subcellularLocation>
        <location evidence="7">Cytoplasm</location>
    </subcellularLocation>
    <subcellularLocation>
        <location evidence="7">Nucleus</location>
    </subcellularLocation>
</comment>
<name>A0A9P5VQW6_9FUNG</name>
<dbReference type="GO" id="GO:0005737">
    <property type="term" value="C:cytoplasm"/>
    <property type="evidence" value="ECO:0007669"/>
    <property type="project" value="UniProtKB-SubCell"/>
</dbReference>
<comment type="caution">
    <text evidence="10">The sequence shown here is derived from an EMBL/GenBank/DDBJ whole genome shotgun (WGS) entry which is preliminary data.</text>
</comment>
<dbReference type="EC" id="3.6.5.-" evidence="7"/>
<evidence type="ECO:0000256" key="1">
    <source>
        <dbReference type="ARBA" id="ARBA00005290"/>
    </source>
</evidence>
<evidence type="ECO:0000256" key="8">
    <source>
        <dbReference type="SAM" id="Coils"/>
    </source>
</evidence>
<keyword evidence="4 7" id="KW-0547">Nucleotide-binding</keyword>
<dbReference type="GO" id="GO:0003924">
    <property type="term" value="F:GTPase activity"/>
    <property type="evidence" value="ECO:0007669"/>
    <property type="project" value="InterPro"/>
</dbReference>
<dbReference type="SUPFAM" id="SSF52540">
    <property type="entry name" value="P-loop containing nucleoside triphosphate hydrolases"/>
    <property type="match status" value="1"/>
</dbReference>
<dbReference type="EMBL" id="JAAAUY010000025">
    <property type="protein sequence ID" value="KAF9337489.1"/>
    <property type="molecule type" value="Genomic_DNA"/>
</dbReference>
<dbReference type="InterPro" id="IPR030230">
    <property type="entry name" value="Gpn1/Npa3/XAB1"/>
</dbReference>
<comment type="similarity">
    <text evidence="1 7">Belongs to the GPN-loop GTPase family.</text>
</comment>
<feature type="region of interest" description="Disordered" evidence="9">
    <location>
        <begin position="297"/>
        <end position="371"/>
    </location>
</feature>
<keyword evidence="5 7" id="KW-0378">Hydrolase</keyword>
<feature type="compositionally biased region" description="Basic and acidic residues" evidence="9">
    <location>
        <begin position="343"/>
        <end position="362"/>
    </location>
</feature>
<dbReference type="InterPro" id="IPR027417">
    <property type="entry name" value="P-loop_NTPase"/>
</dbReference>
<keyword evidence="6 7" id="KW-0342">GTP-binding</keyword>
<dbReference type="FunFam" id="3.40.50.300:FF:000579">
    <property type="entry name" value="GPN-loop GTPase"/>
    <property type="match status" value="1"/>
</dbReference>
<comment type="subunit">
    <text evidence="7">Binds to RNA polymerase II.</text>
</comment>
<evidence type="ECO:0000256" key="7">
    <source>
        <dbReference type="RuleBase" id="RU365059"/>
    </source>
</evidence>